<keyword evidence="2" id="KW-0560">Oxidoreductase</keyword>
<name>A0A2W4ZFZ5_9CYAN</name>
<feature type="compositionally biased region" description="Basic and acidic residues" evidence="3">
    <location>
        <begin position="9"/>
        <end position="21"/>
    </location>
</feature>
<reference evidence="5" key="1">
    <citation type="submission" date="2018-04" db="EMBL/GenBank/DDBJ databases">
        <authorList>
            <person name="Cornet L."/>
        </authorList>
    </citation>
    <scope>NUCLEOTIDE SEQUENCE [LARGE SCALE GENOMIC DNA]</scope>
</reference>
<dbReference type="EMBL" id="QBMP01000050">
    <property type="protein sequence ID" value="PZO57471.1"/>
    <property type="molecule type" value="Genomic_DNA"/>
</dbReference>
<dbReference type="InterPro" id="IPR002347">
    <property type="entry name" value="SDR_fam"/>
</dbReference>
<dbReference type="FunFam" id="3.40.50.720:FF:000084">
    <property type="entry name" value="Short-chain dehydrogenase reductase"/>
    <property type="match status" value="1"/>
</dbReference>
<dbReference type="PROSITE" id="PS00061">
    <property type="entry name" value="ADH_SHORT"/>
    <property type="match status" value="1"/>
</dbReference>
<dbReference type="Pfam" id="PF13561">
    <property type="entry name" value="adh_short_C2"/>
    <property type="match status" value="1"/>
</dbReference>
<feature type="region of interest" description="Disordered" evidence="3">
    <location>
        <begin position="1"/>
        <end position="31"/>
    </location>
</feature>
<sequence>MTTAPLDTQSERRPTPDEIHGQKLPYPASQEDMNLAPDSDLSNYQAAGKLTGKVAIITGGDSGIGRAVAIAYAMEGAKVAILYNVNDADADKTAAMVKERGSECLPIKMDVRKPEECESAVQQTLDKFGKLNILVNNAAFQMVQRDLADLTIKQFHETFETNVFGYFHMFKAALPHLQAGDVIINTGSIVGKMGKGMLVDYSASKGAVHTLTKSLAQALAEKKIRVNCVVPGPVWTPNIPATMPIDKVEGYDSDNAMKRAGQPEELAPAYVFLAAEDSSFMTGALVDVTGGQLSS</sequence>
<reference evidence="4 5" key="2">
    <citation type="submission" date="2018-06" db="EMBL/GenBank/DDBJ databases">
        <title>Metagenomic assembly of (sub)arctic Cyanobacteria and their associated microbiome from non-axenic cultures.</title>
        <authorList>
            <person name="Baurain D."/>
        </authorList>
    </citation>
    <scope>NUCLEOTIDE SEQUENCE [LARGE SCALE GENOMIC DNA]</scope>
    <source>
        <strain evidence="4">ULC027bin1</strain>
    </source>
</reference>
<evidence type="ECO:0000256" key="3">
    <source>
        <dbReference type="SAM" id="MobiDB-lite"/>
    </source>
</evidence>
<dbReference type="PRINTS" id="PR00081">
    <property type="entry name" value="GDHRDH"/>
</dbReference>
<proteinExistence type="inferred from homology"/>
<gene>
    <name evidence="4" type="ORF">DCF15_06970</name>
</gene>
<dbReference type="InterPro" id="IPR036291">
    <property type="entry name" value="NAD(P)-bd_dom_sf"/>
</dbReference>
<dbReference type="Gene3D" id="3.40.50.720">
    <property type="entry name" value="NAD(P)-binding Rossmann-like Domain"/>
    <property type="match status" value="1"/>
</dbReference>
<dbReference type="GO" id="GO:0016614">
    <property type="term" value="F:oxidoreductase activity, acting on CH-OH group of donors"/>
    <property type="evidence" value="ECO:0007669"/>
    <property type="project" value="UniProtKB-ARBA"/>
</dbReference>
<dbReference type="PANTHER" id="PTHR48107">
    <property type="entry name" value="NADPH-DEPENDENT ALDEHYDE REDUCTASE-LIKE PROTEIN, CHLOROPLASTIC-RELATED"/>
    <property type="match status" value="1"/>
</dbReference>
<protein>
    <submittedName>
        <fullName evidence="4">Short-chain dehydrogenase</fullName>
    </submittedName>
</protein>
<dbReference type="Proteomes" id="UP000249794">
    <property type="component" value="Unassembled WGS sequence"/>
</dbReference>
<accession>A0A2W4ZFZ5</accession>
<evidence type="ECO:0000313" key="5">
    <source>
        <dbReference type="Proteomes" id="UP000249794"/>
    </source>
</evidence>
<comment type="similarity">
    <text evidence="1">Belongs to the short-chain dehydrogenases/reductases (SDR) family.</text>
</comment>
<evidence type="ECO:0000313" key="4">
    <source>
        <dbReference type="EMBL" id="PZO57471.1"/>
    </source>
</evidence>
<evidence type="ECO:0000256" key="1">
    <source>
        <dbReference type="ARBA" id="ARBA00006484"/>
    </source>
</evidence>
<dbReference type="SUPFAM" id="SSF51735">
    <property type="entry name" value="NAD(P)-binding Rossmann-fold domains"/>
    <property type="match status" value="1"/>
</dbReference>
<evidence type="ECO:0000256" key="2">
    <source>
        <dbReference type="ARBA" id="ARBA00023002"/>
    </source>
</evidence>
<dbReference type="InterPro" id="IPR020904">
    <property type="entry name" value="Sc_DH/Rdtase_CS"/>
</dbReference>
<dbReference type="AlphaFoldDB" id="A0A2W4ZFZ5"/>
<comment type="caution">
    <text evidence="4">The sequence shown here is derived from an EMBL/GenBank/DDBJ whole genome shotgun (WGS) entry which is preliminary data.</text>
</comment>
<dbReference type="PRINTS" id="PR00080">
    <property type="entry name" value="SDRFAMILY"/>
</dbReference>
<organism evidence="4 5">
    <name type="scientific">Phormidesmis priestleyi</name>
    <dbReference type="NCBI Taxonomy" id="268141"/>
    <lineage>
        <taxon>Bacteria</taxon>
        <taxon>Bacillati</taxon>
        <taxon>Cyanobacteriota</taxon>
        <taxon>Cyanophyceae</taxon>
        <taxon>Leptolyngbyales</taxon>
        <taxon>Leptolyngbyaceae</taxon>
        <taxon>Phormidesmis</taxon>
    </lineage>
</organism>
<dbReference type="PANTHER" id="PTHR48107:SF16">
    <property type="entry name" value="NADPH-DEPENDENT ALDEHYDE REDUCTASE 1, CHLOROPLASTIC"/>
    <property type="match status" value="1"/>
</dbReference>